<feature type="transmembrane region" description="Helical" evidence="5">
    <location>
        <begin position="21"/>
        <end position="43"/>
    </location>
</feature>
<feature type="transmembrane region" description="Helical" evidence="5">
    <location>
        <begin position="204"/>
        <end position="224"/>
    </location>
</feature>
<feature type="transmembrane region" description="Helical" evidence="5">
    <location>
        <begin position="345"/>
        <end position="366"/>
    </location>
</feature>
<feature type="transmembrane region" description="Helical" evidence="5">
    <location>
        <begin position="113"/>
        <end position="137"/>
    </location>
</feature>
<keyword evidence="4 5" id="KW-0472">Membrane</keyword>
<evidence type="ECO:0000256" key="2">
    <source>
        <dbReference type="ARBA" id="ARBA00022692"/>
    </source>
</evidence>
<feature type="transmembrane region" description="Helical" evidence="5">
    <location>
        <begin position="315"/>
        <end position="333"/>
    </location>
</feature>
<feature type="transmembrane region" description="Helical" evidence="5">
    <location>
        <begin position="230"/>
        <end position="248"/>
    </location>
</feature>
<name>A0A6F9DT39_9ASCI</name>
<dbReference type="AlphaFoldDB" id="A0A6F9DT39"/>
<dbReference type="PANTHER" id="PTHR24064">
    <property type="entry name" value="SOLUTE CARRIER FAMILY 22 MEMBER"/>
    <property type="match status" value="1"/>
</dbReference>
<accession>A0A6F9DT39</accession>
<dbReference type="EMBL" id="LR790284">
    <property type="protein sequence ID" value="CAB3266146.1"/>
    <property type="molecule type" value="mRNA"/>
</dbReference>
<dbReference type="Gene3D" id="1.20.1250.20">
    <property type="entry name" value="MFS general substrate transporter like domains"/>
    <property type="match status" value="1"/>
</dbReference>
<evidence type="ECO:0000259" key="6">
    <source>
        <dbReference type="PROSITE" id="PS50850"/>
    </source>
</evidence>
<sequence>MIDFDLVLQAIGGRAWSYQCFLTMIMFWNAIPFGMHTLAPVFYSAPVQFRCNDSATLNFSTTVRDSCKRRCETSDYGDLCIQNTTTCQEFEFESSYFTNTIIMEYSLVCDKQVFLAITTSMYMAGMWIGSILFGYISDRFGRKCALMLASIGCLVSSLCLYFANNVWLFMSIRLLVGAFCYPIFMISFIYVMEINYKHRTVCGLLMHVPFAIGHAINSLIAYYFTSWRKFNTVISLFFAPCVLFNLLVPESPRWLFSHNKNKSGIKIARTFFKKANMEPDSSIWEKTTRNNTLGNASQRQYSSFDLFKPRRMRNVTLKVMCIWFSSSLLFYGLSLNVGSLYGNIFINNALNAGVEVLVSLFIIAIFERVGRRILLSVSIIWAGVGCIANGILNLTSHDKERAYVSLFGKIGAAAAFHILYNFTAELYPTVVRSNGVGMGSMSARIGSICTPFLIRMYFKVGFIPDFVYAAVSLTAGILAVTLPETSGTKLCQTITEAEIMYLRSKSRQKHCHDGEETGL</sequence>
<feature type="transmembrane region" description="Helical" evidence="5">
    <location>
        <begin position="169"/>
        <end position="192"/>
    </location>
</feature>
<evidence type="ECO:0000256" key="5">
    <source>
        <dbReference type="SAM" id="Phobius"/>
    </source>
</evidence>
<keyword evidence="3 5" id="KW-1133">Transmembrane helix</keyword>
<organism evidence="7">
    <name type="scientific">Phallusia mammillata</name>
    <dbReference type="NCBI Taxonomy" id="59560"/>
    <lineage>
        <taxon>Eukaryota</taxon>
        <taxon>Metazoa</taxon>
        <taxon>Chordata</taxon>
        <taxon>Tunicata</taxon>
        <taxon>Ascidiacea</taxon>
        <taxon>Phlebobranchia</taxon>
        <taxon>Ascidiidae</taxon>
        <taxon>Phallusia</taxon>
    </lineage>
</organism>
<feature type="transmembrane region" description="Helical" evidence="5">
    <location>
        <begin position="373"/>
        <end position="392"/>
    </location>
</feature>
<dbReference type="GO" id="GO:0016020">
    <property type="term" value="C:membrane"/>
    <property type="evidence" value="ECO:0007669"/>
    <property type="project" value="UniProtKB-SubCell"/>
</dbReference>
<dbReference type="SUPFAM" id="SSF103473">
    <property type="entry name" value="MFS general substrate transporter"/>
    <property type="match status" value="1"/>
</dbReference>
<dbReference type="GO" id="GO:0022857">
    <property type="term" value="F:transmembrane transporter activity"/>
    <property type="evidence" value="ECO:0007669"/>
    <property type="project" value="InterPro"/>
</dbReference>
<evidence type="ECO:0000313" key="7">
    <source>
        <dbReference type="EMBL" id="CAB3266146.1"/>
    </source>
</evidence>
<comment type="subcellular location">
    <subcellularLocation>
        <location evidence="1">Membrane</location>
        <topology evidence="1">Multi-pass membrane protein</topology>
    </subcellularLocation>
</comment>
<dbReference type="PROSITE" id="PS50850">
    <property type="entry name" value="MFS"/>
    <property type="match status" value="1"/>
</dbReference>
<keyword evidence="2 5" id="KW-0812">Transmembrane</keyword>
<feature type="transmembrane region" description="Helical" evidence="5">
    <location>
        <begin position="466"/>
        <end position="482"/>
    </location>
</feature>
<dbReference type="InterPro" id="IPR020846">
    <property type="entry name" value="MFS_dom"/>
</dbReference>
<dbReference type="InterPro" id="IPR005828">
    <property type="entry name" value="MFS_sugar_transport-like"/>
</dbReference>
<gene>
    <name evidence="7" type="primary">Slc22a21-002</name>
</gene>
<evidence type="ECO:0000256" key="4">
    <source>
        <dbReference type="ARBA" id="ARBA00023136"/>
    </source>
</evidence>
<evidence type="ECO:0000256" key="1">
    <source>
        <dbReference type="ARBA" id="ARBA00004141"/>
    </source>
</evidence>
<evidence type="ECO:0000256" key="3">
    <source>
        <dbReference type="ARBA" id="ARBA00022989"/>
    </source>
</evidence>
<proteinExistence type="evidence at transcript level"/>
<feature type="transmembrane region" description="Helical" evidence="5">
    <location>
        <begin position="404"/>
        <end position="423"/>
    </location>
</feature>
<feature type="domain" description="Major facilitator superfamily (MFS) profile" evidence="6">
    <location>
        <begin position="1"/>
        <end position="487"/>
    </location>
</feature>
<reference evidence="7" key="1">
    <citation type="submission" date="2020-04" db="EMBL/GenBank/DDBJ databases">
        <authorList>
            <person name="Neveu A P."/>
        </authorList>
    </citation>
    <scope>NUCLEOTIDE SEQUENCE</scope>
    <source>
        <tissue evidence="7">Whole embryo</tissue>
    </source>
</reference>
<dbReference type="Pfam" id="PF00083">
    <property type="entry name" value="Sugar_tr"/>
    <property type="match status" value="1"/>
</dbReference>
<feature type="transmembrane region" description="Helical" evidence="5">
    <location>
        <begin position="144"/>
        <end position="163"/>
    </location>
</feature>
<dbReference type="InterPro" id="IPR036259">
    <property type="entry name" value="MFS_trans_sf"/>
</dbReference>
<protein>
    <submittedName>
        <fullName evidence="7">Organic cation transporter protein-like</fullName>
    </submittedName>
</protein>